<dbReference type="KEGG" id="mthd:A3224_07940"/>
<dbReference type="Gene3D" id="3.30.2140.10">
    <property type="entry name" value="Arylamine N-acetyltransferase"/>
    <property type="match status" value="1"/>
</dbReference>
<name>A0A143HM10_MICTH</name>
<keyword evidence="4" id="KW-1185">Reference proteome</keyword>
<evidence type="ECO:0000313" key="3">
    <source>
        <dbReference type="EMBL" id="AMX02526.1"/>
    </source>
</evidence>
<accession>A0A143HM10</accession>
<evidence type="ECO:0000256" key="2">
    <source>
        <dbReference type="RuleBase" id="RU003452"/>
    </source>
</evidence>
<reference evidence="4" key="1">
    <citation type="submission" date="2016-03" db="EMBL/GenBank/DDBJ databases">
        <authorList>
            <person name="Lee Y.-S."/>
            <person name="Choi Y.-L."/>
        </authorList>
    </citation>
    <scope>NUCLEOTIDE SEQUENCE [LARGE SCALE GENOMIC DNA]</scope>
    <source>
        <strain evidence="4">DAU221</strain>
    </source>
</reference>
<sequence>MEAYFARIGYTGESVAVPETVRALVSCHVRSIPFENIDPFLGRPVAIDLPSVEHKLVRGGRGGYCFEQNTLLRAVLTEMGLHVKGLAARVLWQAPENCRPPQTHMILCSKIGGVPHLIDVGFGARTPTAPLRLDTEGEQVCSHGVYRLLRIGEDFVLQMQIDGQWLPLYRFDLQRQTQEDYKVFNWYSSTYPESQFVRELIAARAHDRGRHTLRGRELRSYPHQGAGSISMLANPRELCEALADVFGIRLPAGQQVTHAFAALFARGESA</sequence>
<evidence type="ECO:0000313" key="4">
    <source>
        <dbReference type="Proteomes" id="UP000076077"/>
    </source>
</evidence>
<organism evidence="3 4">
    <name type="scientific">Microbulbifer thermotolerans</name>
    <dbReference type="NCBI Taxonomy" id="252514"/>
    <lineage>
        <taxon>Bacteria</taxon>
        <taxon>Pseudomonadati</taxon>
        <taxon>Pseudomonadota</taxon>
        <taxon>Gammaproteobacteria</taxon>
        <taxon>Cellvibrionales</taxon>
        <taxon>Microbulbiferaceae</taxon>
        <taxon>Microbulbifer</taxon>
    </lineage>
</organism>
<dbReference type="SUPFAM" id="SSF54001">
    <property type="entry name" value="Cysteine proteinases"/>
    <property type="match status" value="1"/>
</dbReference>
<protein>
    <recommendedName>
        <fullName evidence="5">N-hydroxyarylamine O-acetyltransferase</fullName>
    </recommendedName>
</protein>
<dbReference type="InterPro" id="IPR038765">
    <property type="entry name" value="Papain-like_cys_pep_sf"/>
</dbReference>
<dbReference type="Proteomes" id="UP000076077">
    <property type="component" value="Chromosome"/>
</dbReference>
<dbReference type="EMBL" id="CP014864">
    <property type="protein sequence ID" value="AMX02526.1"/>
    <property type="molecule type" value="Genomic_DNA"/>
</dbReference>
<dbReference type="STRING" id="252514.A3224_07940"/>
<evidence type="ECO:0008006" key="5">
    <source>
        <dbReference type="Google" id="ProtNLM"/>
    </source>
</evidence>
<dbReference type="PANTHER" id="PTHR11786:SF0">
    <property type="entry name" value="ARYLAMINE N-ACETYLTRANSFERASE 4-RELATED"/>
    <property type="match status" value="1"/>
</dbReference>
<dbReference type="PANTHER" id="PTHR11786">
    <property type="entry name" value="N-HYDROXYARYLAMINE O-ACETYLTRANSFERASE"/>
    <property type="match status" value="1"/>
</dbReference>
<dbReference type="PRINTS" id="PR01543">
    <property type="entry name" value="ANATRNSFRASE"/>
</dbReference>
<dbReference type="GO" id="GO:0016407">
    <property type="term" value="F:acetyltransferase activity"/>
    <property type="evidence" value="ECO:0007669"/>
    <property type="project" value="InterPro"/>
</dbReference>
<proteinExistence type="inferred from homology"/>
<comment type="similarity">
    <text evidence="1 2">Belongs to the arylamine N-acetyltransferase family.</text>
</comment>
<dbReference type="InterPro" id="IPR001447">
    <property type="entry name" value="Arylamine_N-AcTrfase"/>
</dbReference>
<dbReference type="AlphaFoldDB" id="A0A143HM10"/>
<dbReference type="Gene3D" id="2.40.128.150">
    <property type="entry name" value="Cysteine proteinases"/>
    <property type="match status" value="1"/>
</dbReference>
<evidence type="ECO:0000256" key="1">
    <source>
        <dbReference type="ARBA" id="ARBA00006547"/>
    </source>
</evidence>
<gene>
    <name evidence="3" type="ORF">A3224_07940</name>
</gene>
<dbReference type="Pfam" id="PF00797">
    <property type="entry name" value="Acetyltransf_2"/>
    <property type="match status" value="1"/>
</dbReference>